<keyword evidence="10" id="KW-0175">Coiled coil</keyword>
<gene>
    <name evidence="14" type="ORF">MCOR_46239</name>
</gene>
<dbReference type="GO" id="GO:0031625">
    <property type="term" value="F:ubiquitin protein ligase binding"/>
    <property type="evidence" value="ECO:0007669"/>
    <property type="project" value="InterPro"/>
</dbReference>
<evidence type="ECO:0000256" key="3">
    <source>
        <dbReference type="ARBA" id="ARBA00015702"/>
    </source>
</evidence>
<dbReference type="GO" id="GO:0044548">
    <property type="term" value="F:S100 protein binding"/>
    <property type="evidence" value="ECO:0007669"/>
    <property type="project" value="InterPro"/>
</dbReference>
<evidence type="ECO:0000256" key="5">
    <source>
        <dbReference type="ARBA" id="ARBA00022553"/>
    </source>
</evidence>
<dbReference type="PANTHER" id="PTHR13164:SF3">
    <property type="entry name" value="CALCYCLIN-BINDING PROTEIN"/>
    <property type="match status" value="1"/>
</dbReference>
<dbReference type="Gene3D" id="4.10.860.10">
    <property type="entry name" value="UVR domain"/>
    <property type="match status" value="1"/>
</dbReference>
<dbReference type="InterPro" id="IPR007699">
    <property type="entry name" value="SGS_dom"/>
</dbReference>
<evidence type="ECO:0000259" key="12">
    <source>
        <dbReference type="PROSITE" id="PS51048"/>
    </source>
</evidence>
<reference evidence="14 15" key="1">
    <citation type="submission" date="2020-06" db="EMBL/GenBank/DDBJ databases">
        <authorList>
            <person name="Li R."/>
            <person name="Bekaert M."/>
        </authorList>
    </citation>
    <scope>NUCLEOTIDE SEQUENCE [LARGE SCALE GENOMIC DNA]</scope>
    <source>
        <strain evidence="15">wild</strain>
    </source>
</reference>
<keyword evidence="6" id="KW-0833">Ubl conjugation pathway</keyword>
<dbReference type="Gene3D" id="2.60.40.790">
    <property type="match status" value="1"/>
</dbReference>
<feature type="region of interest" description="Disordered" evidence="11">
    <location>
        <begin position="165"/>
        <end position="224"/>
    </location>
</feature>
<organism evidence="14 15">
    <name type="scientific">Mytilus coruscus</name>
    <name type="common">Sea mussel</name>
    <dbReference type="NCBI Taxonomy" id="42192"/>
    <lineage>
        <taxon>Eukaryota</taxon>
        <taxon>Metazoa</taxon>
        <taxon>Spiralia</taxon>
        <taxon>Lophotrochozoa</taxon>
        <taxon>Mollusca</taxon>
        <taxon>Bivalvia</taxon>
        <taxon>Autobranchia</taxon>
        <taxon>Pteriomorphia</taxon>
        <taxon>Mytilida</taxon>
        <taxon>Mytiloidea</taxon>
        <taxon>Mytilidae</taxon>
        <taxon>Mytilinae</taxon>
        <taxon>Mytilus</taxon>
    </lineage>
</organism>
<dbReference type="OrthoDB" id="164025at2759"/>
<evidence type="ECO:0000256" key="7">
    <source>
        <dbReference type="ARBA" id="ARBA00022990"/>
    </source>
</evidence>
<keyword evidence="7" id="KW-0007">Acetylation</keyword>
<dbReference type="Pfam" id="PF09032">
    <property type="entry name" value="Siah-Interact_N"/>
    <property type="match status" value="1"/>
</dbReference>
<dbReference type="SUPFAM" id="SSF49764">
    <property type="entry name" value="HSP20-like chaperones"/>
    <property type="match status" value="1"/>
</dbReference>
<dbReference type="InterPro" id="IPR037201">
    <property type="entry name" value="CacyBP_N"/>
</dbReference>
<proteinExistence type="predicted"/>
<dbReference type="GO" id="GO:0005737">
    <property type="term" value="C:cytoplasm"/>
    <property type="evidence" value="ECO:0007669"/>
    <property type="project" value="UniProtKB-SubCell"/>
</dbReference>
<dbReference type="InterPro" id="IPR007052">
    <property type="entry name" value="CS_dom"/>
</dbReference>
<keyword evidence="4" id="KW-0963">Cytoplasm</keyword>
<dbReference type="Pfam" id="PF04969">
    <property type="entry name" value="CS"/>
    <property type="match status" value="1"/>
</dbReference>
<sequence>MEKQIEELKYDIEEINSLLESASRTRVKDLLGLDKRKLETELIQKQDRLKSSTEQKSIPGTIVKPRTGTYTVTIHNYAWDQSDKFMKLYVTLKGVQSLPKDQVTSHFTKRSIRLKVNDLDGKNHELYISNLFDDVQPSESFVKIKKDTVLVMMRKDNSKTWTYVTQRENKEKEAKKPKVDENADPNDSLMTMMKQMYEDGDDEMKKTIAKAWSESRNKQSKDTE</sequence>
<dbReference type="InterPro" id="IPR052289">
    <property type="entry name" value="Calcyclin-binding_UBL-bridge"/>
</dbReference>
<evidence type="ECO:0000256" key="4">
    <source>
        <dbReference type="ARBA" id="ARBA00022490"/>
    </source>
</evidence>
<dbReference type="Proteomes" id="UP000507470">
    <property type="component" value="Unassembled WGS sequence"/>
</dbReference>
<dbReference type="PROSITE" id="PS51203">
    <property type="entry name" value="CS"/>
    <property type="match status" value="1"/>
</dbReference>
<dbReference type="GO" id="GO:0007507">
    <property type="term" value="P:heart development"/>
    <property type="evidence" value="ECO:0007669"/>
    <property type="project" value="TreeGrafter"/>
</dbReference>
<evidence type="ECO:0000256" key="8">
    <source>
        <dbReference type="ARBA" id="ARBA00023242"/>
    </source>
</evidence>
<evidence type="ECO:0000256" key="1">
    <source>
        <dbReference type="ARBA" id="ARBA00004123"/>
    </source>
</evidence>
<comment type="function">
    <text evidence="9">May be involved in calcium-dependent ubiquitination and subsequent proteasomal degradation of target proteins. Probably serves as a molecular bridge in ubiquitin E3 complexes. Participates in the ubiquitin-mediated degradation of beta-catenin (CTNNB1).</text>
</comment>
<dbReference type="GO" id="GO:0005634">
    <property type="term" value="C:nucleus"/>
    <property type="evidence" value="ECO:0007669"/>
    <property type="project" value="UniProtKB-SubCell"/>
</dbReference>
<evidence type="ECO:0000256" key="10">
    <source>
        <dbReference type="SAM" id="Coils"/>
    </source>
</evidence>
<evidence type="ECO:0000256" key="9">
    <source>
        <dbReference type="ARBA" id="ARBA00025145"/>
    </source>
</evidence>
<evidence type="ECO:0000259" key="13">
    <source>
        <dbReference type="PROSITE" id="PS51203"/>
    </source>
</evidence>
<dbReference type="CDD" id="cd06468">
    <property type="entry name" value="p23_CacyBP"/>
    <property type="match status" value="1"/>
</dbReference>
<dbReference type="AlphaFoldDB" id="A0A6J8DXL5"/>
<evidence type="ECO:0000256" key="6">
    <source>
        <dbReference type="ARBA" id="ARBA00022786"/>
    </source>
</evidence>
<dbReference type="InterPro" id="IPR008978">
    <property type="entry name" value="HSP20-like_chaperone"/>
</dbReference>
<dbReference type="InterPro" id="IPR015120">
    <property type="entry name" value="Siah-Interact_N"/>
</dbReference>
<protein>
    <recommendedName>
        <fullName evidence="3">Calcyclin-binding protein</fullName>
    </recommendedName>
</protein>
<dbReference type="SUPFAM" id="SSF140106">
    <property type="entry name" value="Calcyclin-binding protein-like"/>
    <property type="match status" value="1"/>
</dbReference>
<evidence type="ECO:0000313" key="14">
    <source>
        <dbReference type="EMBL" id="CAC5413339.1"/>
    </source>
</evidence>
<feature type="domain" description="CS" evidence="13">
    <location>
        <begin position="72"/>
        <end position="165"/>
    </location>
</feature>
<dbReference type="PROSITE" id="PS51048">
    <property type="entry name" value="SGS"/>
    <property type="match status" value="1"/>
</dbReference>
<dbReference type="PANTHER" id="PTHR13164">
    <property type="entry name" value="CALICYLIN BINDING PROTEIN"/>
    <property type="match status" value="1"/>
</dbReference>
<dbReference type="GO" id="GO:0015631">
    <property type="term" value="F:tubulin binding"/>
    <property type="evidence" value="ECO:0007669"/>
    <property type="project" value="InterPro"/>
</dbReference>
<evidence type="ECO:0000256" key="11">
    <source>
        <dbReference type="SAM" id="MobiDB-lite"/>
    </source>
</evidence>
<dbReference type="InterPro" id="IPR037893">
    <property type="entry name" value="CS_CacyBP"/>
</dbReference>
<feature type="compositionally biased region" description="Basic and acidic residues" evidence="11">
    <location>
        <begin position="213"/>
        <end position="224"/>
    </location>
</feature>
<accession>A0A6J8DXL5</accession>
<comment type="subcellular location">
    <subcellularLocation>
        <location evidence="2">Cytoplasm</location>
    </subcellularLocation>
    <subcellularLocation>
        <location evidence="1">Nucleus</location>
    </subcellularLocation>
</comment>
<dbReference type="FunFam" id="2.60.40.790:FF:000006">
    <property type="entry name" value="calcyclin-binding protein-like"/>
    <property type="match status" value="1"/>
</dbReference>
<dbReference type="EMBL" id="CACVKT020008133">
    <property type="protein sequence ID" value="CAC5413339.1"/>
    <property type="molecule type" value="Genomic_DNA"/>
</dbReference>
<keyword evidence="5" id="KW-0597">Phosphoprotein</keyword>
<evidence type="ECO:0000256" key="2">
    <source>
        <dbReference type="ARBA" id="ARBA00004496"/>
    </source>
</evidence>
<keyword evidence="8" id="KW-0539">Nucleus</keyword>
<name>A0A6J8DXL5_MYTCO</name>
<feature type="coiled-coil region" evidence="10">
    <location>
        <begin position="5"/>
        <end position="55"/>
    </location>
</feature>
<keyword evidence="15" id="KW-1185">Reference proteome</keyword>
<evidence type="ECO:0000313" key="15">
    <source>
        <dbReference type="Proteomes" id="UP000507470"/>
    </source>
</evidence>
<feature type="domain" description="SGS" evidence="12">
    <location>
        <begin position="150"/>
        <end position="224"/>
    </location>
</feature>
<feature type="compositionally biased region" description="Basic and acidic residues" evidence="11">
    <location>
        <begin position="167"/>
        <end position="181"/>
    </location>
</feature>